<dbReference type="InterPro" id="IPR001506">
    <property type="entry name" value="Peptidase_M12A"/>
</dbReference>
<keyword evidence="3 4" id="KW-0378">Hydrolase</keyword>
<feature type="domain" description="Peptidase M12A" evidence="5">
    <location>
        <begin position="42"/>
        <end position="228"/>
    </location>
</feature>
<dbReference type="SMART" id="SM00235">
    <property type="entry name" value="ZnMc"/>
    <property type="match status" value="1"/>
</dbReference>
<dbReference type="EC" id="3.4.24.-" evidence="4"/>
<evidence type="ECO:0000259" key="5">
    <source>
        <dbReference type="PROSITE" id="PS51864"/>
    </source>
</evidence>
<feature type="binding site" evidence="3">
    <location>
        <position position="135"/>
    </location>
    <ligand>
        <name>Zn(2+)</name>
        <dbReference type="ChEBI" id="CHEBI:29105"/>
        <note>catalytic</note>
    </ligand>
</feature>
<protein>
    <recommendedName>
        <fullName evidence="4">Metalloendopeptidase</fullName>
        <ecNumber evidence="4">3.4.24.-</ecNumber>
    </recommendedName>
</protein>
<keyword evidence="3 4" id="KW-0482">Metalloprotease</keyword>
<dbReference type="PROSITE" id="PS51864">
    <property type="entry name" value="ASTACIN"/>
    <property type="match status" value="1"/>
</dbReference>
<dbReference type="InterPro" id="IPR024079">
    <property type="entry name" value="MetalloPept_cat_dom_sf"/>
</dbReference>
<organism evidence="6 7">
    <name type="scientific">Oedothorax gibbosus</name>
    <dbReference type="NCBI Taxonomy" id="931172"/>
    <lineage>
        <taxon>Eukaryota</taxon>
        <taxon>Metazoa</taxon>
        <taxon>Ecdysozoa</taxon>
        <taxon>Arthropoda</taxon>
        <taxon>Chelicerata</taxon>
        <taxon>Arachnida</taxon>
        <taxon>Araneae</taxon>
        <taxon>Araneomorphae</taxon>
        <taxon>Entelegynae</taxon>
        <taxon>Araneoidea</taxon>
        <taxon>Linyphiidae</taxon>
        <taxon>Erigoninae</taxon>
        <taxon>Oedothorax</taxon>
    </lineage>
</organism>
<evidence type="ECO:0000256" key="4">
    <source>
        <dbReference type="RuleBase" id="RU361183"/>
    </source>
</evidence>
<evidence type="ECO:0000313" key="6">
    <source>
        <dbReference type="EMBL" id="KAG8178329.1"/>
    </source>
</evidence>
<dbReference type="PANTHER" id="PTHR10127">
    <property type="entry name" value="DISCOIDIN, CUB, EGF, LAMININ , AND ZINC METALLOPROTEASE DOMAIN CONTAINING"/>
    <property type="match status" value="1"/>
</dbReference>
<dbReference type="Proteomes" id="UP000827092">
    <property type="component" value="Unassembled WGS sequence"/>
</dbReference>
<sequence>MGNCPSPFLPEENWDEEIERCDSGSCTKIQQVITKNNFKRGNVKLNDTQEWKDGIIPYELHSSLNFNKHRILKAMKTIEEYSRMRFVERSYEDTYLMLNKGEGCFFQRGDGFQQPRVSLGIGCEDFGTVLHELMHAIGFPHEQKRPDRDDYITIHWENIKRGSEPQFRKLKRHEYEWSEFPFDFNSIMMYDDKAFSKNGFKTMEAKNGKTMPRKTNLSEIDKRKLLSL</sequence>
<comment type="subunit">
    <text evidence="1">Monomer.</text>
</comment>
<dbReference type="EMBL" id="JAFNEN010000703">
    <property type="protein sequence ID" value="KAG8178329.1"/>
    <property type="molecule type" value="Genomic_DNA"/>
</dbReference>
<dbReference type="GO" id="GO:0008270">
    <property type="term" value="F:zinc ion binding"/>
    <property type="evidence" value="ECO:0007669"/>
    <property type="project" value="UniProtKB-UniRule"/>
</dbReference>
<evidence type="ECO:0000256" key="3">
    <source>
        <dbReference type="PROSITE-ProRule" id="PRU01211"/>
    </source>
</evidence>
<evidence type="ECO:0000256" key="1">
    <source>
        <dbReference type="ARBA" id="ARBA00011245"/>
    </source>
</evidence>
<dbReference type="GO" id="GO:0006508">
    <property type="term" value="P:proteolysis"/>
    <property type="evidence" value="ECO:0007669"/>
    <property type="project" value="UniProtKB-KW"/>
</dbReference>
<gene>
    <name evidence="6" type="ORF">JTE90_026297</name>
</gene>
<evidence type="ECO:0000256" key="2">
    <source>
        <dbReference type="ARBA" id="ARBA00025529"/>
    </source>
</evidence>
<dbReference type="Gene3D" id="3.40.390.10">
    <property type="entry name" value="Collagenase (Catalytic Domain)"/>
    <property type="match status" value="1"/>
</dbReference>
<evidence type="ECO:0000313" key="7">
    <source>
        <dbReference type="Proteomes" id="UP000827092"/>
    </source>
</evidence>
<feature type="binding site" evidence="3">
    <location>
        <position position="141"/>
    </location>
    <ligand>
        <name>Zn(2+)</name>
        <dbReference type="ChEBI" id="CHEBI:29105"/>
        <note>catalytic</note>
    </ligand>
</feature>
<name>A0AAV6U402_9ARAC</name>
<dbReference type="GO" id="GO:0004222">
    <property type="term" value="F:metalloendopeptidase activity"/>
    <property type="evidence" value="ECO:0007669"/>
    <property type="project" value="UniProtKB-UniRule"/>
</dbReference>
<reference evidence="6 7" key="1">
    <citation type="journal article" date="2022" name="Nat. Ecol. Evol.">
        <title>A masculinizing supergene underlies an exaggerated male reproductive morph in a spider.</title>
        <authorList>
            <person name="Hendrickx F."/>
            <person name="De Corte Z."/>
            <person name="Sonet G."/>
            <person name="Van Belleghem S.M."/>
            <person name="Kostlbacher S."/>
            <person name="Vangestel C."/>
        </authorList>
    </citation>
    <scope>NUCLEOTIDE SEQUENCE [LARGE SCALE GENOMIC DNA]</scope>
    <source>
        <strain evidence="6">W744_W776</strain>
    </source>
</reference>
<keyword evidence="3 4" id="KW-0862">Zinc</keyword>
<feature type="binding site" evidence="3">
    <location>
        <position position="131"/>
    </location>
    <ligand>
        <name>Zn(2+)</name>
        <dbReference type="ChEBI" id="CHEBI:29105"/>
        <note>catalytic</note>
    </ligand>
</feature>
<comment type="caution">
    <text evidence="3">Lacks conserved residue(s) required for the propagation of feature annotation.</text>
</comment>
<accession>A0AAV6U402</accession>
<dbReference type="PRINTS" id="PR00480">
    <property type="entry name" value="ASTACIN"/>
</dbReference>
<dbReference type="PANTHER" id="PTHR10127:SF850">
    <property type="entry name" value="METALLOENDOPEPTIDASE"/>
    <property type="match status" value="1"/>
</dbReference>
<dbReference type="SUPFAM" id="SSF55486">
    <property type="entry name" value="Metalloproteases ('zincins'), catalytic domain"/>
    <property type="match status" value="1"/>
</dbReference>
<dbReference type="AlphaFoldDB" id="A0AAV6U402"/>
<dbReference type="Pfam" id="PF01400">
    <property type="entry name" value="Astacin"/>
    <property type="match status" value="1"/>
</dbReference>
<feature type="active site" evidence="3">
    <location>
        <position position="132"/>
    </location>
</feature>
<keyword evidence="3 4" id="KW-0479">Metal-binding</keyword>
<comment type="function">
    <text evidence="2">Zinc metalloprotease. Provoques deadhesion of endothelial cells from cell cultures, and also degradation of fibronectin, fibrinogen and gelatin in vitro. Its role in the venom is not fully understood but it might act as a spreading factor that facilitates diffusion of other venom toxins. Alternatively, it might be involved in the proteolytic processing of other venom toxins or it might play a role in extra-oral digestion of prey.</text>
</comment>
<keyword evidence="3 4" id="KW-0645">Protease</keyword>
<comment type="caution">
    <text evidence="6">The sequence shown here is derived from an EMBL/GenBank/DDBJ whole genome shotgun (WGS) entry which is preliminary data.</text>
</comment>
<dbReference type="InterPro" id="IPR034035">
    <property type="entry name" value="Astacin-like_dom"/>
</dbReference>
<keyword evidence="7" id="KW-1185">Reference proteome</keyword>
<dbReference type="InterPro" id="IPR006026">
    <property type="entry name" value="Peptidase_Metallo"/>
</dbReference>
<comment type="cofactor">
    <cofactor evidence="3 4">
        <name>Zn(2+)</name>
        <dbReference type="ChEBI" id="CHEBI:29105"/>
    </cofactor>
    <text evidence="3 4">Binds 1 zinc ion per subunit.</text>
</comment>
<dbReference type="CDD" id="cd04280">
    <property type="entry name" value="ZnMc_astacin_like"/>
    <property type="match status" value="1"/>
</dbReference>
<proteinExistence type="predicted"/>